<reference evidence="10" key="1">
    <citation type="submission" date="2022-12" db="EMBL/GenBank/DDBJ databases">
        <authorList>
            <person name="Alioto T."/>
            <person name="Alioto T."/>
            <person name="Gomez Garrido J."/>
        </authorList>
    </citation>
    <scope>NUCLEOTIDE SEQUENCE</scope>
</reference>
<feature type="domain" description="EF-hand" evidence="9">
    <location>
        <begin position="49"/>
        <end position="84"/>
    </location>
</feature>
<evidence type="ECO:0000256" key="7">
    <source>
        <dbReference type="SAM" id="MobiDB-lite"/>
    </source>
</evidence>
<evidence type="ECO:0000259" key="9">
    <source>
        <dbReference type="PROSITE" id="PS50222"/>
    </source>
</evidence>
<feature type="coiled-coil region" evidence="6">
    <location>
        <begin position="861"/>
        <end position="1006"/>
    </location>
</feature>
<feature type="coiled-coil region" evidence="6">
    <location>
        <begin position="1042"/>
        <end position="1175"/>
    </location>
</feature>
<evidence type="ECO:0000256" key="3">
    <source>
        <dbReference type="ARBA" id="ARBA00022737"/>
    </source>
</evidence>
<name>A0AA35NX22_9SAUR</name>
<feature type="coiled-coil region" evidence="6">
    <location>
        <begin position="1405"/>
        <end position="1446"/>
    </location>
</feature>
<dbReference type="GO" id="GO:0005509">
    <property type="term" value="F:calcium ion binding"/>
    <property type="evidence" value="ECO:0007669"/>
    <property type="project" value="InterPro"/>
</dbReference>
<feature type="coiled-coil region" evidence="6">
    <location>
        <begin position="3133"/>
        <end position="3174"/>
    </location>
</feature>
<evidence type="ECO:0000256" key="1">
    <source>
        <dbReference type="ARBA" id="ARBA00022707"/>
    </source>
</evidence>
<evidence type="ECO:0000313" key="10">
    <source>
        <dbReference type="EMBL" id="CAI5763582.1"/>
    </source>
</evidence>
<evidence type="ECO:0000256" key="4">
    <source>
        <dbReference type="ARBA" id="ARBA00022837"/>
    </source>
</evidence>
<feature type="region of interest" description="Disordered" evidence="7">
    <location>
        <begin position="2751"/>
        <end position="2775"/>
    </location>
</feature>
<keyword evidence="8" id="KW-0472">Membrane</keyword>
<dbReference type="Gene3D" id="1.10.238.10">
    <property type="entry name" value="EF-hand"/>
    <property type="match status" value="2"/>
</dbReference>
<dbReference type="InterPro" id="IPR018247">
    <property type="entry name" value="EF_Hand_1_Ca_BS"/>
</dbReference>
<keyword evidence="8" id="KW-0812">Transmembrane</keyword>
<evidence type="ECO:0000256" key="2">
    <source>
        <dbReference type="ARBA" id="ARBA00022723"/>
    </source>
</evidence>
<feature type="coiled-coil region" evidence="6">
    <location>
        <begin position="214"/>
        <end position="344"/>
    </location>
</feature>
<feature type="coiled-coil region" evidence="6">
    <location>
        <begin position="381"/>
        <end position="429"/>
    </location>
</feature>
<feature type="transmembrane region" description="Helical" evidence="8">
    <location>
        <begin position="3878"/>
        <end position="3896"/>
    </location>
</feature>
<feature type="coiled-coil region" evidence="6">
    <location>
        <begin position="1809"/>
        <end position="1888"/>
    </location>
</feature>
<keyword evidence="1" id="KW-0519">Myristate</keyword>
<dbReference type="SUPFAM" id="SSF47473">
    <property type="entry name" value="EF-hand"/>
    <property type="match status" value="1"/>
</dbReference>
<feature type="compositionally biased region" description="Basic and acidic residues" evidence="7">
    <location>
        <begin position="3003"/>
        <end position="3020"/>
    </location>
</feature>
<feature type="coiled-coil region" evidence="6">
    <location>
        <begin position="1525"/>
        <end position="1678"/>
    </location>
</feature>
<evidence type="ECO:0000313" key="11">
    <source>
        <dbReference type="Proteomes" id="UP001178461"/>
    </source>
</evidence>
<dbReference type="CDD" id="cd00051">
    <property type="entry name" value="EFh"/>
    <property type="match status" value="2"/>
</dbReference>
<dbReference type="PROSITE" id="PS00018">
    <property type="entry name" value="EF_HAND_1"/>
    <property type="match status" value="3"/>
</dbReference>
<protein>
    <submittedName>
        <fullName evidence="10">Golgin subfamily B member 1-like isoform X4</fullName>
    </submittedName>
</protein>
<dbReference type="EMBL" id="OX395126">
    <property type="protein sequence ID" value="CAI5763582.1"/>
    <property type="molecule type" value="Genomic_DNA"/>
</dbReference>
<dbReference type="GO" id="GO:0005794">
    <property type="term" value="C:Golgi apparatus"/>
    <property type="evidence" value="ECO:0007669"/>
    <property type="project" value="InterPro"/>
</dbReference>
<dbReference type="FunFam" id="1.10.238.10:FF:000052">
    <property type="entry name" value="Guanylate cyclase activator 1A"/>
    <property type="match status" value="1"/>
</dbReference>
<evidence type="ECO:0000256" key="8">
    <source>
        <dbReference type="SAM" id="Phobius"/>
    </source>
</evidence>
<proteinExistence type="predicted"/>
<dbReference type="PROSITE" id="PS50222">
    <property type="entry name" value="EF_HAND_2"/>
    <property type="match status" value="3"/>
</dbReference>
<dbReference type="Proteomes" id="UP001178461">
    <property type="component" value="Chromosome 1"/>
</dbReference>
<dbReference type="PANTHER" id="PTHR18887">
    <property type="entry name" value="GOLGI-ASSOCIATED PROTEIN GCP360-RELATED"/>
    <property type="match status" value="1"/>
</dbReference>
<dbReference type="InterPro" id="IPR002048">
    <property type="entry name" value="EF_hand_dom"/>
</dbReference>
<dbReference type="GO" id="GO:0001750">
    <property type="term" value="C:photoreceptor outer segment"/>
    <property type="evidence" value="ECO:0007669"/>
    <property type="project" value="UniProtKB-ARBA"/>
</dbReference>
<dbReference type="InterPro" id="IPR011992">
    <property type="entry name" value="EF-hand-dom_pair"/>
</dbReference>
<organism evidence="10 11">
    <name type="scientific">Podarcis lilfordi</name>
    <name type="common">Lilford's wall lizard</name>
    <dbReference type="NCBI Taxonomy" id="74358"/>
    <lineage>
        <taxon>Eukaryota</taxon>
        <taxon>Metazoa</taxon>
        <taxon>Chordata</taxon>
        <taxon>Craniata</taxon>
        <taxon>Vertebrata</taxon>
        <taxon>Euteleostomi</taxon>
        <taxon>Lepidosauria</taxon>
        <taxon>Squamata</taxon>
        <taxon>Bifurcata</taxon>
        <taxon>Unidentata</taxon>
        <taxon>Episquamata</taxon>
        <taxon>Laterata</taxon>
        <taxon>Lacertibaenia</taxon>
        <taxon>Lacertidae</taxon>
        <taxon>Podarcis</taxon>
    </lineage>
</organism>
<keyword evidence="8" id="KW-1133">Transmembrane helix</keyword>
<feature type="region of interest" description="Disordered" evidence="7">
    <location>
        <begin position="2998"/>
        <end position="3020"/>
    </location>
</feature>
<feature type="coiled-coil region" evidence="6">
    <location>
        <begin position="2778"/>
        <end position="2840"/>
    </location>
</feature>
<keyword evidence="5" id="KW-0449">Lipoprotein</keyword>
<dbReference type="SMART" id="SM00054">
    <property type="entry name" value="EFh"/>
    <property type="match status" value="3"/>
</dbReference>
<feature type="coiled-coil region" evidence="6">
    <location>
        <begin position="1215"/>
        <end position="1351"/>
    </location>
</feature>
<feature type="coiled-coil region" evidence="6">
    <location>
        <begin position="2521"/>
        <end position="2695"/>
    </location>
</feature>
<dbReference type="Pfam" id="PF13202">
    <property type="entry name" value="EF-hand_5"/>
    <property type="match status" value="1"/>
</dbReference>
<feature type="coiled-coil region" evidence="6">
    <location>
        <begin position="2094"/>
        <end position="2301"/>
    </location>
</feature>
<dbReference type="Gene3D" id="1.10.287.1490">
    <property type="match status" value="1"/>
</dbReference>
<keyword evidence="6" id="KW-0175">Coiled coil</keyword>
<feature type="coiled-coil region" evidence="6">
    <location>
        <begin position="3780"/>
        <end position="3814"/>
    </location>
</feature>
<dbReference type="InterPro" id="IPR026202">
    <property type="entry name" value="GOLGB1"/>
</dbReference>
<dbReference type="PANTHER" id="PTHR18887:SF4">
    <property type="entry name" value="GOLGIN SUBFAMILY B MEMBER 1-LIKE"/>
    <property type="match status" value="1"/>
</dbReference>
<dbReference type="Pfam" id="PF13499">
    <property type="entry name" value="EF-hand_7"/>
    <property type="match status" value="1"/>
</dbReference>
<dbReference type="PRINTS" id="PR00450">
    <property type="entry name" value="RECOVERIN"/>
</dbReference>
<feature type="coiled-coil region" evidence="6">
    <location>
        <begin position="3318"/>
        <end position="3416"/>
    </location>
</feature>
<feature type="coiled-coil region" evidence="6">
    <location>
        <begin position="2366"/>
        <end position="2481"/>
    </location>
</feature>
<keyword evidence="2" id="KW-0479">Metal-binding</keyword>
<feature type="coiled-coil region" evidence="6">
    <location>
        <begin position="476"/>
        <end position="799"/>
    </location>
</feature>
<evidence type="ECO:0000256" key="6">
    <source>
        <dbReference type="SAM" id="Coils"/>
    </source>
</evidence>
<feature type="domain" description="EF-hand" evidence="9">
    <location>
        <begin position="134"/>
        <end position="169"/>
    </location>
</feature>
<keyword evidence="3" id="KW-0677">Repeat</keyword>
<gene>
    <name evidence="10" type="ORF">PODLI_1B000860</name>
</gene>
<keyword evidence="4" id="KW-0106">Calcium</keyword>
<evidence type="ECO:0000256" key="5">
    <source>
        <dbReference type="ARBA" id="ARBA00023288"/>
    </source>
</evidence>
<keyword evidence="11" id="KW-1185">Reference proteome</keyword>
<feature type="coiled-coil region" evidence="6">
    <location>
        <begin position="3456"/>
        <end position="3732"/>
    </location>
</feature>
<feature type="coiled-coil region" evidence="6">
    <location>
        <begin position="2022"/>
        <end position="2056"/>
    </location>
</feature>
<feature type="domain" description="EF-hand" evidence="9">
    <location>
        <begin position="85"/>
        <end position="120"/>
    </location>
</feature>
<accession>A0AA35NX22</accession>
<feature type="coiled-coil region" evidence="6">
    <location>
        <begin position="3259"/>
        <end position="3286"/>
    </location>
</feature>
<sequence length="3899" mass="450746">MGQLHTGNMKGTEVAELQDMYKKFVLECPSGGLHLHEFKQFFGITSQSEASEYAENAFKSFDTNGDNMIDFLEYVAILNLVLRGKLEHKLKWSFKVYDTNRNGFLDKAELRKMVKSVYNVKQGWARNMDTQMSTLEEVCNRIFQLMDENNDGKISLKEFVDGVQRDEWTVSASLPADTLPSLSYFKTMLKWGSGDISATKSGAHGPFQAASMSVTDLTEQLVQNEQLVAQLKELVRDKDNELCLKEQQLKAQKEASEAKISKLKLQNKAKVTSLTAQLEELKNQLSGDETQEGNSEQKRAASRGKILVLKKKVEELETKNAQKNEELQKKIDELDAAHQRGAEMDAMLAEKQKKLMEKEAFIIDLQLACGSADAKEVLIQNSELKNQLSTKEASLQSMQLLVQNLSKKVEDNEQRCSCLLEENENLKSIQIKEREHFQEREAMYTQNIHVFQNMILEKEKELMGVAQKHEQELFKLAAKSDASADLEQLLKALKQKLHEKEEVMQGRTQVIFMLQKELDGKDQQLKEINEYLNHLQLEKNNLQSKLDAEKHIMRAQLRDMMEKHETELRKVREKYDADMQEIREKHETELQEKDQTLIQLQKQLEQLSSGDKSNLDVAMKQTLANLEAQAKLKSEEASKSEAKFLKMKALYKSRITKLEDELKNATSSNKSVTALHDRISELEQEKEELQSALQAFSELKAQNEELLDKLEVYEQQQQKLQADLEQVTKRAASQASESDSVDELQSQLLEWQEIVTESEDAHNQIREEKSAMALRMSQIEEEREAIVSGQQELEEELAAGQGIGRMQPEGRMTAQSSRKLQDDYGFNGKHCYEELNVTMDSTDSAEGENMGGWWPEYTSPNAGLRTVVEELELERNQLQEQILFLEERCQDLEDRLQLQSRLEALQNENDRLQSQLTQLRNQQARDAEKHQVLVSSLNEQLKGLNERNGLLETLLGEKEQKLSSTNEKLEQAEDMRKSIHERDLLNKELSEKLLQREQKLEDVQKKCSAYGEECAEQKAVITALTEKITAFQEKTMKQDAAIELMQLDLEQTNEELDRLNTSHLEERSQLIQDLQRREREFDNLREVLAEKDKEISAITSNINAYSEQINILKCQIKCKEDEMRDMEEALFKAEREAQLLKDVQTEDVNSAGRKLSELSEQLSAIKSELAEVKTENAIKTKENEEFVRQIKETSQTVKDLHSAIKTRDVTYNNKLMECESQIKLLKEQISKSAKKLQETEIKCKEETDHLKSQVDEHISAKEKLNKLLKEKENKEQSFVNELKSVKDSHNQLTLENAKKDEDLANLSRQLAEHTEHLEIVKKSLQEKAEIVISLKDKLKVVEQQNEQEKLKLVRELNSKEMQWREVNNELHEKHEIINKMETERQTVIMTNKQLQAALEEKEKGFADQLKASEKLRNEIRTMEKEKQQLISENESLSKLLDVKECELLMRVQSMAELESKLCANATEHQKMLSEVSHDKETLRRKVEELSGLVKQKENSLAERLLGKEKQCGILADELSRSREITKELEKERQSYITQLKDEQQNKALLRTEYDKMVQQLNREEEKTSSLQKQVKDLENELKIKSRSIEEKTEHGDALLKQVKEKQAIMTVLEKEVEKLKCDNIKLSQQLEDKDSTLLFKGVEFEDLCRQISQKTEECTKLNDQLALLVKEVDVLKHEKDSALAVCNAKSNECDAFQHQLTQHQSEIVSTKHEAHMLKLENEKMKADIEIASATLMKNCEGLVPLSAQLSQQTNNILVFMDQIDTLVSEMKTLKSSFCDKEALLSQREVLIQEMKENKDVDEKHNLQIISDLQSQVQVLDSEVSQLTQEVQEKENKFKKQDQELKLLKSKSDESNFLRVQLSENMEIISDLQSQLKNMIENNEVLNKSITEKNNFLKQKEKECIDLQTCISETSSVQHKLVQCLTSEAEILKAVIVEKELAVNNISLINSELKAELEDKKNECETLKTQATDAEESNLCLKKEISDQNKLINDISQVLAEKEASVLDPTNLVKTLREELKINEEKSQLISQLHSQRNELNQEIQKLKELAQEKENIFLTLQGKFDALYEQKNELSASLSKKEEIFTGFLKDIGVQLSESNVQALTNDTELLREELDKSAATLKKLLQEKDGSIASSQMKIDSLIVEIESAKSEHHKALEQVELWKQNIQERERALQVVQEKCTEQANHIEYLNSEVIEKLQQQIDSLINDKALLQENFDKLNLENKDLVKYQKQLEKKSEELKELHEKLEASENRWVAEHARATQQNDVNLEQLSNLERKLKSKEDQIQSLHQEQDIIQTELAKHLSALSSSRYFLKDSDSDAGQQVAKTVLEKFSAVIDTIISKEAEAMALQQTILEREKEVHHLNNQLESMLSLKEEKELMQNDFKKAKAADQSEIEHLLNELSTAKDALRRQQSVCEEKDIALSNMRKEVVFLQEKTDKLEKELESSCKTLNTECQKAAKLLEEIEHKNQMIENFSSQTNQQKDLITSLSQQLKEKDCSVSQVMESMSNEMVKFSEEKNVLAIELQQLEAIRKSMTEEVSTLSQQVEEYKKELELSQVVLTNKEATIKDLVCEKAQLNITLEKINQEKENLKKKLQAALLIRKDLIQKNEKLDKKTECFLEQIDDLVKQVENAEAHNKDLESQLEGLKTQLLEKDVKINDMSETLSAKAEHLEQLEKAVTEFKAAIAEQKSMSDKNLIHLQEKDCLLAQMESVLNERDQIHREERSQLFLTIENLKGEIAKRDETFKETNGSEATLNTESSCSNKTHQPNEMNPVTELQKDKEILQKKLKALLVVRKESTKQIQKQKEELAKLRGDFNELTKDFELIKKEKQALQEIHQRKCEEFDSNLLLLYSLQKKLDTDTSLRYSENAQQKTLESGELNVKADVRVEKSGKTVSMMTMEESEMAKLHENYARLMEEKEKFKEELKEKSLELGSVQQEAVKLKISVEQQEQQYKQERDNMLIEQGLLKQQLESYKNELQAVKTMVETLNNEKSQLHRKHEDHLTSLKETERHPSEENKQLLMEFNMLREKVLPVSSAYKNVAGVREDAKTLWPHSDNVLENSVQGQDFCSSLEDVTCTERESLDVTNTGIKTLTERIGDQDPLPTEMSRERIEENVNGRSYQPQLQKYDAEEKNRERLQRKLQAALISRKEALKENKTLKDQMELLVLENKELVGKVHTLGQLRSELGREKQNLSTALYKEETLVAENARLLIENENLTAACESLKSTMQTIGQEKEAFSFQLNSLKDSQTVELTGWKAKHSELKQEYESLLQAYENISSKIAEMRHIIDVTRKEKQEALHRVNEREADTHKLKELLQKAADESVQLKQLTEAKQKEISELKIAAEKQASEHKLCLEDYQRKIDESVFQSKQLMEENKQLKEVSEILKQTLEKTEKENEELSKDFSLTKSALGDLQTRLELNKCDVQSKISDSLCERESLLKHIHLLNEGISEKEKSMLILKQENKTLSERLKDAEKSLHQKESSLLKLENNCKNLNQEIVSLGERIKILEDDKCLLQEELENVQEISYKVKNEREFLETELLNHIKKLDQTTDRLKATQMQNSLLVEQLENLKAEKCNTIREKEEQQHLVRVFEEKLKTAQRDNHETKNKTKELQELLRGKQQEINQLQKDSIKYQEMILDLEKSVKLSHSESEKIEKDLNSAEGKLAKSNEDLQKLTEKLCLQNISLYESKAEIERLAKDNLRSKNELKKKENRISNRKREFESQLEFSLQQGETQAEFPPGAPQERAEVIEMDSMDFVEINGRLAQRQEPTLLELMGTLSEERNRREAAEEALGLLEEQIKRLELIDSRSASEQCAFQVEEEERQPFIINASELTVVRKVKRGALSFRRWIRGQRLCRSQLLTCRAKSRYFFLSYLVALHLFVFLRLTGIL</sequence>
<feature type="coiled-coil region" evidence="6">
    <location>
        <begin position="1942"/>
        <end position="1983"/>
    </location>
</feature>